<dbReference type="AlphaFoldDB" id="A0A6B8KBU8"/>
<feature type="transmembrane region" description="Helical" evidence="1">
    <location>
        <begin position="124"/>
        <end position="142"/>
    </location>
</feature>
<evidence type="ECO:0000313" key="3">
    <source>
        <dbReference type="Proteomes" id="UP000309061"/>
    </source>
</evidence>
<accession>A0A6B8KBU8</accession>
<dbReference type="InterPro" id="IPR021354">
    <property type="entry name" value="DUF2975"/>
</dbReference>
<dbReference type="EMBL" id="CP046052">
    <property type="protein sequence ID" value="QGM45656.1"/>
    <property type="molecule type" value="Genomic_DNA"/>
</dbReference>
<dbReference type="Pfam" id="PF11188">
    <property type="entry name" value="DUF2975"/>
    <property type="match status" value="1"/>
</dbReference>
<dbReference type="KEGG" id="mhey:H2LOC_008055"/>
<gene>
    <name evidence="2" type="ORF">H2LOC_008055</name>
</gene>
<proteinExistence type="predicted"/>
<feature type="transmembrane region" description="Helical" evidence="1">
    <location>
        <begin position="91"/>
        <end position="112"/>
    </location>
</feature>
<keyword evidence="3" id="KW-1185">Reference proteome</keyword>
<feature type="transmembrane region" description="Helical" evidence="1">
    <location>
        <begin position="31"/>
        <end position="51"/>
    </location>
</feature>
<organism evidence="2 3">
    <name type="scientific">Methylocystis heyeri</name>
    <dbReference type="NCBI Taxonomy" id="391905"/>
    <lineage>
        <taxon>Bacteria</taxon>
        <taxon>Pseudomonadati</taxon>
        <taxon>Pseudomonadota</taxon>
        <taxon>Alphaproteobacteria</taxon>
        <taxon>Hyphomicrobiales</taxon>
        <taxon>Methylocystaceae</taxon>
        <taxon>Methylocystis</taxon>
    </lineage>
</organism>
<reference evidence="2 3" key="1">
    <citation type="submission" date="2019-11" db="EMBL/GenBank/DDBJ databases">
        <title>The genome sequence of Methylocystis heyeri.</title>
        <authorList>
            <person name="Oshkin I.Y."/>
            <person name="Miroshnikov K."/>
            <person name="Dedysh S.N."/>
        </authorList>
    </citation>
    <scope>NUCLEOTIDE SEQUENCE [LARGE SCALE GENOMIC DNA]</scope>
    <source>
        <strain evidence="2 3">H2</strain>
    </source>
</reference>
<keyword evidence="1" id="KW-0472">Membrane</keyword>
<keyword evidence="1" id="KW-1133">Transmembrane helix</keyword>
<protein>
    <submittedName>
        <fullName evidence="2">DUF2975 domain-containing protein</fullName>
    </submittedName>
</protein>
<keyword evidence="1" id="KW-0812">Transmembrane</keyword>
<dbReference type="Proteomes" id="UP000309061">
    <property type="component" value="Chromosome"/>
</dbReference>
<name>A0A6B8KBU8_9HYPH</name>
<sequence>MKPLQKEKPMAMRDPDILAPLQSQQVLREKIGWICQGARYAAIVYALWVIFLQARYWSDLSAINAGYGRLLQRDLSEIGAWQQAGAFGVNLVIWLFVAYACYSAWRLFSFYLEGEIFSLAATKWLRRLATFGIAAQALAIFTRPLVSVILTLHFPPGQRQRILNIFIQPDDLAILLLLLVLLTLAHIQKSAAEIADDHAQFV</sequence>
<dbReference type="OrthoDB" id="8239269at2"/>
<feature type="transmembrane region" description="Helical" evidence="1">
    <location>
        <begin position="162"/>
        <end position="184"/>
    </location>
</feature>
<evidence type="ECO:0000313" key="2">
    <source>
        <dbReference type="EMBL" id="QGM45656.1"/>
    </source>
</evidence>
<evidence type="ECO:0000256" key="1">
    <source>
        <dbReference type="SAM" id="Phobius"/>
    </source>
</evidence>